<evidence type="ECO:0000259" key="11">
    <source>
        <dbReference type="PROSITE" id="PS51192"/>
    </source>
</evidence>
<evidence type="ECO:0000313" key="13">
    <source>
        <dbReference type="EMBL" id="CAH0552619.1"/>
    </source>
</evidence>
<comment type="subcellular location">
    <subcellularLocation>
        <location evidence="1">Nucleus</location>
    </subcellularLocation>
</comment>
<dbReference type="InterPro" id="IPR014001">
    <property type="entry name" value="Helicase_ATP-bd"/>
</dbReference>
<dbReference type="GO" id="GO:0006302">
    <property type="term" value="P:double-strand break repair"/>
    <property type="evidence" value="ECO:0007669"/>
    <property type="project" value="UniProtKB-ARBA"/>
</dbReference>
<dbReference type="SUPFAM" id="SSF158702">
    <property type="entry name" value="Sec63 N-terminal domain-like"/>
    <property type="match status" value="1"/>
</dbReference>
<evidence type="ECO:0000256" key="9">
    <source>
        <dbReference type="ARBA" id="ARBA00048988"/>
    </source>
</evidence>
<dbReference type="InterPro" id="IPR048960">
    <property type="entry name" value="POLQ-like_helical"/>
</dbReference>
<dbReference type="SUPFAM" id="SSF52540">
    <property type="entry name" value="P-loop containing nucleoside triphosphate hydrolases"/>
    <property type="match status" value="1"/>
</dbReference>
<keyword evidence="2" id="KW-0547">Nucleotide-binding</keyword>
<dbReference type="FunFam" id="3.40.50.300:FF:000813">
    <property type="entry name" value="helicase POLQ-like isoform X1"/>
    <property type="match status" value="1"/>
</dbReference>
<evidence type="ECO:0000256" key="2">
    <source>
        <dbReference type="ARBA" id="ARBA00022741"/>
    </source>
</evidence>
<evidence type="ECO:0000256" key="1">
    <source>
        <dbReference type="ARBA" id="ARBA00004123"/>
    </source>
</evidence>
<reference evidence="13" key="1">
    <citation type="submission" date="2021-12" db="EMBL/GenBank/DDBJ databases">
        <authorList>
            <person name="King R."/>
        </authorList>
    </citation>
    <scope>NUCLEOTIDE SEQUENCE</scope>
</reference>
<organism evidence="13 14">
    <name type="scientific">Brassicogethes aeneus</name>
    <name type="common">Rape pollen beetle</name>
    <name type="synonym">Meligethes aeneus</name>
    <dbReference type="NCBI Taxonomy" id="1431903"/>
    <lineage>
        <taxon>Eukaryota</taxon>
        <taxon>Metazoa</taxon>
        <taxon>Ecdysozoa</taxon>
        <taxon>Arthropoda</taxon>
        <taxon>Hexapoda</taxon>
        <taxon>Insecta</taxon>
        <taxon>Pterygota</taxon>
        <taxon>Neoptera</taxon>
        <taxon>Endopterygota</taxon>
        <taxon>Coleoptera</taxon>
        <taxon>Polyphaga</taxon>
        <taxon>Cucujiformia</taxon>
        <taxon>Nitidulidae</taxon>
        <taxon>Meligethinae</taxon>
        <taxon>Brassicogethes</taxon>
    </lineage>
</organism>
<feature type="domain" description="Helicase ATP-binding" evidence="11">
    <location>
        <begin position="610"/>
        <end position="782"/>
    </location>
</feature>
<keyword evidence="8" id="KW-0539">Nucleus</keyword>
<dbReference type="GO" id="GO:0016787">
    <property type="term" value="F:hydrolase activity"/>
    <property type="evidence" value="ECO:0007669"/>
    <property type="project" value="UniProtKB-KW"/>
</dbReference>
<dbReference type="InterPro" id="IPR046931">
    <property type="entry name" value="HTH_61"/>
</dbReference>
<keyword evidence="14" id="KW-1185">Reference proteome</keyword>
<name>A0A9P0AYJ4_BRAAE</name>
<dbReference type="PANTHER" id="PTHR47961">
    <property type="entry name" value="DNA POLYMERASE THETA, PUTATIVE (AFU_ORTHOLOGUE AFUA_1G05260)-RELATED"/>
    <property type="match status" value="1"/>
</dbReference>
<dbReference type="GO" id="GO:0003676">
    <property type="term" value="F:nucleic acid binding"/>
    <property type="evidence" value="ECO:0007669"/>
    <property type="project" value="InterPro"/>
</dbReference>
<evidence type="ECO:0000256" key="5">
    <source>
        <dbReference type="ARBA" id="ARBA00022806"/>
    </source>
</evidence>
<dbReference type="InterPro" id="IPR001650">
    <property type="entry name" value="Helicase_C-like"/>
</dbReference>
<dbReference type="CDD" id="cd18795">
    <property type="entry name" value="SF2_C_Ski2"/>
    <property type="match status" value="1"/>
</dbReference>
<evidence type="ECO:0000256" key="8">
    <source>
        <dbReference type="ARBA" id="ARBA00023242"/>
    </source>
</evidence>
<dbReference type="InterPro" id="IPR050474">
    <property type="entry name" value="Hel308_SKI2-like"/>
</dbReference>
<dbReference type="FunFam" id="1.10.3380.20:FF:000002">
    <property type="entry name" value="helicase POLQ-like isoform X1"/>
    <property type="match status" value="1"/>
</dbReference>
<keyword evidence="4" id="KW-0378">Hydrolase</keyword>
<dbReference type="InterPro" id="IPR027417">
    <property type="entry name" value="P-loop_NTPase"/>
</dbReference>
<protein>
    <recommendedName>
        <fullName evidence="15">Helicase POLQ-like</fullName>
    </recommendedName>
</protein>
<keyword evidence="6" id="KW-0067">ATP-binding</keyword>
<dbReference type="PROSITE" id="PS51192">
    <property type="entry name" value="HELICASE_ATP_BIND_1"/>
    <property type="match status" value="1"/>
</dbReference>
<evidence type="ECO:0000256" key="10">
    <source>
        <dbReference type="SAM" id="MobiDB-lite"/>
    </source>
</evidence>
<evidence type="ECO:0000256" key="7">
    <source>
        <dbReference type="ARBA" id="ARBA00023204"/>
    </source>
</evidence>
<dbReference type="PROSITE" id="PS51194">
    <property type="entry name" value="HELICASE_CTER"/>
    <property type="match status" value="1"/>
</dbReference>
<dbReference type="Gene3D" id="1.10.3380.20">
    <property type="match status" value="1"/>
</dbReference>
<dbReference type="InterPro" id="IPR011545">
    <property type="entry name" value="DEAD/DEAH_box_helicase_dom"/>
</dbReference>
<dbReference type="Pfam" id="PF21099">
    <property type="entry name" value="POLQ_helical"/>
    <property type="match status" value="1"/>
</dbReference>
<dbReference type="Gene3D" id="1.10.150.20">
    <property type="entry name" value="5' to 3' exonuclease, C-terminal subdomain"/>
    <property type="match status" value="1"/>
</dbReference>
<keyword evidence="5" id="KW-0347">Helicase</keyword>
<dbReference type="Pfam" id="PF00270">
    <property type="entry name" value="DEAD"/>
    <property type="match status" value="1"/>
</dbReference>
<feature type="region of interest" description="Disordered" evidence="10">
    <location>
        <begin position="50"/>
        <end position="90"/>
    </location>
</feature>
<keyword evidence="3" id="KW-0227">DNA damage</keyword>
<dbReference type="Gene3D" id="3.40.50.300">
    <property type="entry name" value="P-loop containing nucleotide triphosphate hydrolases"/>
    <property type="match status" value="2"/>
</dbReference>
<evidence type="ECO:0000256" key="6">
    <source>
        <dbReference type="ARBA" id="ARBA00022840"/>
    </source>
</evidence>
<dbReference type="GO" id="GO:0005634">
    <property type="term" value="C:nucleus"/>
    <property type="evidence" value="ECO:0007669"/>
    <property type="project" value="UniProtKB-SubCell"/>
</dbReference>
<accession>A0A9P0AYJ4</accession>
<dbReference type="PANTHER" id="PTHR47961:SF12">
    <property type="entry name" value="HELICASE POLQ-LIKE"/>
    <property type="match status" value="1"/>
</dbReference>
<dbReference type="OrthoDB" id="2320933at2759"/>
<evidence type="ECO:0008006" key="15">
    <source>
        <dbReference type="Google" id="ProtNLM"/>
    </source>
</evidence>
<dbReference type="EMBL" id="OV121134">
    <property type="protein sequence ID" value="CAH0552619.1"/>
    <property type="molecule type" value="Genomic_DNA"/>
</dbReference>
<dbReference type="SMART" id="SM00487">
    <property type="entry name" value="DEXDc"/>
    <property type="match status" value="1"/>
</dbReference>
<dbReference type="Proteomes" id="UP001154078">
    <property type="component" value="Chromosome 3"/>
</dbReference>
<dbReference type="GO" id="GO:0005524">
    <property type="term" value="F:ATP binding"/>
    <property type="evidence" value="ECO:0007669"/>
    <property type="project" value="UniProtKB-KW"/>
</dbReference>
<evidence type="ECO:0000256" key="3">
    <source>
        <dbReference type="ARBA" id="ARBA00022763"/>
    </source>
</evidence>
<feature type="domain" description="Helicase C-terminal" evidence="12">
    <location>
        <begin position="837"/>
        <end position="1020"/>
    </location>
</feature>
<evidence type="ECO:0000256" key="4">
    <source>
        <dbReference type="ARBA" id="ARBA00022801"/>
    </source>
</evidence>
<dbReference type="Pfam" id="PF00271">
    <property type="entry name" value="Helicase_C"/>
    <property type="match status" value="1"/>
</dbReference>
<proteinExistence type="predicted"/>
<evidence type="ECO:0000313" key="14">
    <source>
        <dbReference type="Proteomes" id="UP001154078"/>
    </source>
</evidence>
<gene>
    <name evidence="13" type="ORF">MELIAE_LOCUS4800</name>
</gene>
<comment type="catalytic activity">
    <reaction evidence="9">
        <text>ATP + H2O = ADP + phosphate + H(+)</text>
        <dbReference type="Rhea" id="RHEA:13065"/>
        <dbReference type="ChEBI" id="CHEBI:15377"/>
        <dbReference type="ChEBI" id="CHEBI:15378"/>
        <dbReference type="ChEBI" id="CHEBI:30616"/>
        <dbReference type="ChEBI" id="CHEBI:43474"/>
        <dbReference type="ChEBI" id="CHEBI:456216"/>
        <dbReference type="EC" id="5.6.2.4"/>
    </reaction>
</comment>
<sequence>MYTPEKTKSNNLNLENIENEPILNKNRTKRTIRNKRFAALSLKSVSSSSSGLSLLENEDPNEKPIKRPNPYDIKNKNEKKPRITNNLNKDSESLTQGFFNSSQDLFECPDLTQQLIVNSKRQDHKQLPIDISGVGVLQDTLDFININTQLIEAENCSKNNLNNNKSDTIIKPNICNKKSFDAFRECLKDTKDIMPVAESKNINEINSLNDFSQLFRDTQVLKSIDLADKPEENELFKIPNCIPMETAESKTLNDTNPLSEFSQLFKDSQVTTKINLKVEKAEKNDLKDNITKLLTIHTNPLSEFSQLFKDSQVTNKIKLKVDKGEKNDLKDKITKLLPIESKNIKDTNNFAEFSQLFKDSQIFHKIDSDIEKAASRNKNLILLPTEMVESENIYDTNNLSEFSEIFKDTQVLNKIESEVTNAEKSSKKQFKIPKLLSTYEKIKSMKKDLHKQKDNMDKTALFNDKTITDEYRTEVDSLFDKIEESICEMGTTKNSLITDEVFDVIFNDEPKQDKKGDNQTIQNINWSDESFDSLNASIGTNLKNALLGNALKGVQSQLELSCLNLSIMEEKPMFYNMGPFFGLPLRVMELIKQYKGIEDLYDWQKECLLLPSIQDRKNLIYALPTSGGKTLVAEILILKELLCYKKNVLFILPYVAIVQEKVWSLSPFAVALDFLVEEYASSKGTYPPRKRRRKKSVFIATIEKALGLVNSLIETGRLNELGLVVIDELHLLGEEGRGATLEAVLTKLMFLKANVHLIGMSATIGNLSEICKFLNADKYTKNFRPVELTEFVKCGNEIAKVNWNYTDKNDLLIEPKRVNFKYSESLAKLDPDMIGGLVSDIVPKSSCLIFCPSKKNCENVAYLLCKTANPIIKEHRKVEKGQILHALKDESGELCGILNISINFGIAYHHSGLTSDERRIIEEGFRAGVICIICCTSTLAAGVNLPARRVILRSPYLGREFLNLSRYKQMVGRAGRAGLGEAGDSILITNPEDLERVKQLLLSPMNEARSGMHLNDSKGYRHLVLSCISLRLANTRSSLLEFANHTLMAVQCDKLQVCLKSLTDGVIRSLFKLGAIQEQSDKKETESPNLDLTIKIVSSMPTQAGVSMEEPSTSKAKKTVVLKNTTKFIVSKMGSAAIKGGLELSKAHILYEDLYQAQNSLVLLDCLHLLYLVTPYDTSEQIKPNMQVYYHILTHLDKKQLQTAKVLGLNESVSVKMISGQPIKNVSERVINRFYVTLMLYDLWNETPVFEVSEKYQINRGIVQNLMVSAATFSSNVVQFCEELEEFWSFSHLLKGMSTRLSHCCVKELIPLMELPAVKQGRAKQLYNAGYKNLQSVAKANVNDLMESIEFMSRTVANQLISAAKMLLLEKVENLREEAEDVLDGVEISK</sequence>
<keyword evidence="7" id="KW-0234">DNA repair</keyword>
<dbReference type="GO" id="GO:0043138">
    <property type="term" value="F:3'-5' DNA helicase activity"/>
    <property type="evidence" value="ECO:0007669"/>
    <property type="project" value="UniProtKB-EC"/>
</dbReference>
<evidence type="ECO:0000259" key="12">
    <source>
        <dbReference type="PROSITE" id="PS51194"/>
    </source>
</evidence>
<dbReference type="SMART" id="SM00490">
    <property type="entry name" value="HELICc"/>
    <property type="match status" value="1"/>
</dbReference>
<dbReference type="CDD" id="cd18026">
    <property type="entry name" value="DEXHc_POLQ-like"/>
    <property type="match status" value="1"/>
</dbReference>
<dbReference type="Pfam" id="PF20470">
    <property type="entry name" value="HTH_61"/>
    <property type="match status" value="1"/>
</dbReference>